<dbReference type="Pfam" id="PF00117">
    <property type="entry name" value="GATase"/>
    <property type="match status" value="1"/>
</dbReference>
<dbReference type="FunFam" id="3.40.50.880:FF:000033">
    <property type="entry name" value="Glutamine amidotransferase class-I"/>
    <property type="match status" value="1"/>
</dbReference>
<dbReference type="CDD" id="cd01741">
    <property type="entry name" value="GATase1_1"/>
    <property type="match status" value="1"/>
</dbReference>
<dbReference type="STRING" id="643648.Slip_2120"/>
<organism evidence="2 3">
    <name type="scientific">Syntrophothermus lipocalidus (strain DSM 12680 / TGB-C1)</name>
    <dbReference type="NCBI Taxonomy" id="643648"/>
    <lineage>
        <taxon>Bacteria</taxon>
        <taxon>Bacillati</taxon>
        <taxon>Bacillota</taxon>
        <taxon>Clostridia</taxon>
        <taxon>Eubacteriales</taxon>
        <taxon>Syntrophomonadaceae</taxon>
        <taxon>Syntrophothermus</taxon>
    </lineage>
</organism>
<keyword evidence="3" id="KW-1185">Reference proteome</keyword>
<name>D7CIY5_SYNLT</name>
<dbReference type="PANTHER" id="PTHR42695">
    <property type="entry name" value="GLUTAMINE AMIDOTRANSFERASE YLR126C-RELATED"/>
    <property type="match status" value="1"/>
</dbReference>
<proteinExistence type="predicted"/>
<evidence type="ECO:0000313" key="2">
    <source>
        <dbReference type="EMBL" id="ADI02863.1"/>
    </source>
</evidence>
<evidence type="ECO:0000259" key="1">
    <source>
        <dbReference type="Pfam" id="PF00117"/>
    </source>
</evidence>
<dbReference type="OrthoDB" id="9813383at2"/>
<reference evidence="2 3" key="2">
    <citation type="journal article" date="2010" name="Stand. Genomic Sci.">
        <title>Complete genome sequence of Syntrophothermus lipocalidus type strain (TGB-C1).</title>
        <authorList>
            <person name="Djao O.D."/>
            <person name="Zhang X."/>
            <person name="Lucas S."/>
            <person name="Lapidus A."/>
            <person name="Del Rio T.G."/>
            <person name="Nolan M."/>
            <person name="Tice H."/>
            <person name="Cheng J.F."/>
            <person name="Han C."/>
            <person name="Tapia R."/>
            <person name="Goodwin L."/>
            <person name="Pitluck S."/>
            <person name="Liolios K."/>
            <person name="Ivanova N."/>
            <person name="Mavromatis K."/>
            <person name="Mikhailova N."/>
            <person name="Ovchinnikova G."/>
            <person name="Pati A."/>
            <person name="Brambilla E."/>
            <person name="Chen A."/>
            <person name="Palaniappan K."/>
            <person name="Land M."/>
            <person name="Hauser L."/>
            <person name="Chang Y.J."/>
            <person name="Jeffries C.D."/>
            <person name="Rohde M."/>
            <person name="Sikorski J."/>
            <person name="Spring S."/>
            <person name="Goker M."/>
            <person name="Detter J.C."/>
            <person name="Woyke T."/>
            <person name="Bristow J."/>
            <person name="Eisen J.A."/>
            <person name="Markowitz V."/>
            <person name="Hugenholtz P."/>
            <person name="Kyrpides N.C."/>
            <person name="Klenk H.P."/>
        </authorList>
    </citation>
    <scope>NUCLEOTIDE SEQUENCE [LARGE SCALE GENOMIC DNA]</scope>
    <source>
        <strain evidence="3">DSM 12680 / TGB-C1</strain>
    </source>
</reference>
<dbReference type="InterPro" id="IPR044992">
    <property type="entry name" value="ChyE-like"/>
</dbReference>
<sequence length="246" mass="27096">MQALVVQHVACEGPGLLQDVLVGKGWGLDIRCMDQPGANLPESVGNHDAFVILGGPMGAYEEESYPYLLRVQELIREAVALRLPALGICLGGQLIARALGAKVEPNPVKEIGWYKVRLTSAGRLVPLFTGMPPELLVFQWHGDTFALPKGAFLLATGDSCFNQAFVYGAHAYGGYAWALQFHPEISPEMIEEWVKFNADELADFGGPGAADRILQETRLRWEKIRPFQELLLNNVEEVLRGTRPTN</sequence>
<evidence type="ECO:0000313" key="3">
    <source>
        <dbReference type="Proteomes" id="UP000000378"/>
    </source>
</evidence>
<dbReference type="SUPFAM" id="SSF52317">
    <property type="entry name" value="Class I glutamine amidotransferase-like"/>
    <property type="match status" value="1"/>
</dbReference>
<dbReference type="AlphaFoldDB" id="D7CIY5"/>
<dbReference type="GO" id="GO:0005829">
    <property type="term" value="C:cytosol"/>
    <property type="evidence" value="ECO:0007669"/>
    <property type="project" value="TreeGrafter"/>
</dbReference>
<dbReference type="InterPro" id="IPR029062">
    <property type="entry name" value="Class_I_gatase-like"/>
</dbReference>
<feature type="domain" description="Glutamine amidotransferase" evidence="1">
    <location>
        <begin position="39"/>
        <end position="188"/>
    </location>
</feature>
<protein>
    <submittedName>
        <fullName evidence="2">Glutamine amidotransferase class-I</fullName>
    </submittedName>
</protein>
<dbReference type="HOGENOM" id="CLU_054974_3_3_9"/>
<dbReference type="EMBL" id="CP002048">
    <property type="protein sequence ID" value="ADI02863.1"/>
    <property type="molecule type" value="Genomic_DNA"/>
</dbReference>
<keyword evidence="2" id="KW-0315">Glutamine amidotransferase</keyword>
<accession>D7CIY5</accession>
<dbReference type="RefSeq" id="WP_013176265.1">
    <property type="nucleotide sequence ID" value="NC_014220.1"/>
</dbReference>
<reference evidence="3" key="1">
    <citation type="journal article" date="2010" name="Stand. Genomic Sci.">
        <title>Complete genome sequence of Syntrophothermus lipocalidus type strain (TGB-C1T).</title>
        <authorList>
            <consortium name="US DOE Joint Genome Institute (JGI-PGF)"/>
            <person name="Djao O."/>
            <person name="Zhang X."/>
            <person name="Lucas S."/>
            <person name="Lapidus A."/>
            <person name="Glavina Del Rio T."/>
            <person name="Nolan M."/>
            <person name="Tice H."/>
            <person name="Cheng J."/>
            <person name="Han C."/>
            <person name="Tapia R."/>
            <person name="Goodwin L."/>
            <person name="Pitluck S."/>
            <person name="Liolios K."/>
            <person name="Ivanova N."/>
            <person name="Mavromatis K."/>
            <person name="Mikhailova N."/>
            <person name="Ovchinnikova G."/>
            <person name="Pati A."/>
            <person name="Brambilla E."/>
            <person name="Chen A."/>
            <person name="Palaniappan K."/>
            <person name="Land M."/>
            <person name="Hauser L."/>
            <person name="Chang Y."/>
            <person name="Jeffries C."/>
            <person name="Rohde M."/>
            <person name="Sikorski J."/>
            <person name="Spring S."/>
            <person name="Goker M."/>
            <person name="Detter J."/>
            <person name="Woyke T."/>
            <person name="Bristow J."/>
            <person name="Eisen J."/>
            <person name="Markowitz V."/>
            <person name="Hugenholtz P."/>
            <person name="Kyrpides N."/>
            <person name="Klenk H."/>
        </authorList>
    </citation>
    <scope>NUCLEOTIDE SEQUENCE [LARGE SCALE GENOMIC DNA]</scope>
    <source>
        <strain evidence="3">DSM 12680 / TGB-C1</strain>
    </source>
</reference>
<dbReference type="eggNOG" id="COG0518">
    <property type="taxonomic scope" value="Bacteria"/>
</dbReference>
<dbReference type="Gene3D" id="3.40.50.880">
    <property type="match status" value="1"/>
</dbReference>
<dbReference type="PROSITE" id="PS51273">
    <property type="entry name" value="GATASE_TYPE_1"/>
    <property type="match status" value="1"/>
</dbReference>
<dbReference type="KEGG" id="slp:Slip_2120"/>
<dbReference type="InterPro" id="IPR017926">
    <property type="entry name" value="GATASE"/>
</dbReference>
<dbReference type="PANTHER" id="PTHR42695:SF5">
    <property type="entry name" value="GLUTAMINE AMIDOTRANSFERASE YLR126C-RELATED"/>
    <property type="match status" value="1"/>
</dbReference>
<gene>
    <name evidence="2" type="ordered locus">Slip_2120</name>
</gene>
<dbReference type="Proteomes" id="UP000000378">
    <property type="component" value="Chromosome"/>
</dbReference>